<dbReference type="PROSITE" id="PS51892">
    <property type="entry name" value="SUBTILASE"/>
    <property type="match status" value="1"/>
</dbReference>
<evidence type="ECO:0000256" key="5">
    <source>
        <dbReference type="PROSITE-ProRule" id="PRU01240"/>
    </source>
</evidence>
<dbReference type="SUPFAM" id="SSF52743">
    <property type="entry name" value="Subtilisin-like"/>
    <property type="match status" value="1"/>
</dbReference>
<feature type="active site" description="Charge relay system" evidence="5">
    <location>
        <position position="203"/>
    </location>
</feature>
<evidence type="ECO:0000259" key="8">
    <source>
        <dbReference type="Pfam" id="PF00082"/>
    </source>
</evidence>
<dbReference type="Proteomes" id="UP000481360">
    <property type="component" value="Unassembled WGS sequence"/>
</dbReference>
<dbReference type="PRINTS" id="PR00723">
    <property type="entry name" value="SUBTILISIN"/>
</dbReference>
<dbReference type="Gene3D" id="3.40.50.200">
    <property type="entry name" value="Peptidase S8/S53 domain"/>
    <property type="match status" value="1"/>
</dbReference>
<evidence type="ECO:0000256" key="1">
    <source>
        <dbReference type="ARBA" id="ARBA00011073"/>
    </source>
</evidence>
<feature type="region of interest" description="Disordered" evidence="6">
    <location>
        <begin position="294"/>
        <end position="343"/>
    </location>
</feature>
<keyword evidence="7" id="KW-0472">Membrane</keyword>
<keyword evidence="10" id="KW-1185">Reference proteome</keyword>
<dbReference type="InterPro" id="IPR050131">
    <property type="entry name" value="Peptidase_S8_subtilisin-like"/>
</dbReference>
<protein>
    <submittedName>
        <fullName evidence="9">S8 family serine peptidase</fullName>
    </submittedName>
</protein>
<feature type="compositionally biased region" description="Basic residues" evidence="6">
    <location>
        <begin position="333"/>
        <end position="343"/>
    </location>
</feature>
<keyword evidence="2 5" id="KW-0645">Protease</keyword>
<organism evidence="9 10">
    <name type="scientific">Lentzea alba</name>
    <dbReference type="NCBI Taxonomy" id="2714351"/>
    <lineage>
        <taxon>Bacteria</taxon>
        <taxon>Bacillati</taxon>
        <taxon>Actinomycetota</taxon>
        <taxon>Actinomycetes</taxon>
        <taxon>Pseudonocardiales</taxon>
        <taxon>Pseudonocardiaceae</taxon>
        <taxon>Lentzea</taxon>
    </lineage>
</organism>
<feature type="active site" description="Charge relay system" evidence="5">
    <location>
        <position position="37"/>
    </location>
</feature>
<keyword evidence="3 5" id="KW-0378">Hydrolase</keyword>
<dbReference type="InterPro" id="IPR036852">
    <property type="entry name" value="Peptidase_S8/S53_dom_sf"/>
</dbReference>
<dbReference type="PANTHER" id="PTHR43806:SF11">
    <property type="entry name" value="CEREVISIN-RELATED"/>
    <property type="match status" value="1"/>
</dbReference>
<evidence type="ECO:0000256" key="2">
    <source>
        <dbReference type="ARBA" id="ARBA00022670"/>
    </source>
</evidence>
<dbReference type="Pfam" id="PF00082">
    <property type="entry name" value="Peptidase_S8"/>
    <property type="match status" value="1"/>
</dbReference>
<dbReference type="InterPro" id="IPR000209">
    <property type="entry name" value="Peptidase_S8/S53_dom"/>
</dbReference>
<comment type="similarity">
    <text evidence="1 5">Belongs to the peptidase S8 family.</text>
</comment>
<evidence type="ECO:0000256" key="7">
    <source>
        <dbReference type="SAM" id="Phobius"/>
    </source>
</evidence>
<comment type="caution">
    <text evidence="9">The sequence shown here is derived from an EMBL/GenBank/DDBJ whole genome shotgun (WGS) entry which is preliminary data.</text>
</comment>
<keyword evidence="7" id="KW-0812">Transmembrane</keyword>
<feature type="active site" description="Charge relay system" evidence="5">
    <location>
        <position position="70"/>
    </location>
</feature>
<dbReference type="RefSeq" id="WP_166048799.1">
    <property type="nucleotide sequence ID" value="NZ_JAAMPJ010000006.1"/>
</dbReference>
<sequence length="343" mass="34775">MKFLLALVMLADLSGQLDLEHAWQVSKGAGVVVGVVDTGVDDGRPALAGAVLPGAEFPELGTGTRDRLGHGTDVAELVVGVAPEAKILPVKLSGNSVEANAAIRWAVDHGARVLNLSLGSSAKGTFDESLRYAAEHDVVVVAAAGNAGTDDGVTAPANGFGVLAVSAVDGSGKFRPDVSVEGPEVALAAPGVEVTSSGRSGTSFAAAIVSGSAALVRAAHPELSAPEVVDLLTSTARDAGPQGRDPQYGHGIVDPARAVTSTPAHDAGAGFVWWLVAGVLGLAGALAALLHRKKKRTDQSLQTRPGGVNAQKTENHSSRGGRGGRVVAGLHRPTGHSRTRQDR</sequence>
<evidence type="ECO:0000256" key="6">
    <source>
        <dbReference type="SAM" id="MobiDB-lite"/>
    </source>
</evidence>
<keyword evidence="4 5" id="KW-0720">Serine protease</keyword>
<dbReference type="GO" id="GO:0004252">
    <property type="term" value="F:serine-type endopeptidase activity"/>
    <property type="evidence" value="ECO:0007669"/>
    <property type="project" value="UniProtKB-UniRule"/>
</dbReference>
<dbReference type="GO" id="GO:0006508">
    <property type="term" value="P:proteolysis"/>
    <property type="evidence" value="ECO:0007669"/>
    <property type="project" value="UniProtKB-KW"/>
</dbReference>
<reference evidence="9 10" key="1">
    <citation type="submission" date="2020-03" db="EMBL/GenBank/DDBJ databases">
        <title>Isolation and identification of active actinomycetes.</title>
        <authorList>
            <person name="Sun X."/>
        </authorList>
    </citation>
    <scope>NUCLEOTIDE SEQUENCE [LARGE SCALE GENOMIC DNA]</scope>
    <source>
        <strain evidence="9 10">NEAU-D13</strain>
    </source>
</reference>
<gene>
    <name evidence="9" type="ORF">G7043_23495</name>
</gene>
<accession>A0A7C9VZV0</accession>
<dbReference type="AlphaFoldDB" id="A0A7C9VZV0"/>
<dbReference type="EMBL" id="JAAMPJ010000006">
    <property type="protein sequence ID" value="NGY61897.1"/>
    <property type="molecule type" value="Genomic_DNA"/>
</dbReference>
<evidence type="ECO:0000313" key="10">
    <source>
        <dbReference type="Proteomes" id="UP000481360"/>
    </source>
</evidence>
<evidence type="ECO:0000256" key="3">
    <source>
        <dbReference type="ARBA" id="ARBA00022801"/>
    </source>
</evidence>
<feature type="domain" description="Peptidase S8/S53" evidence="8">
    <location>
        <begin position="28"/>
        <end position="251"/>
    </location>
</feature>
<feature type="transmembrane region" description="Helical" evidence="7">
    <location>
        <begin position="271"/>
        <end position="290"/>
    </location>
</feature>
<keyword evidence="7" id="KW-1133">Transmembrane helix</keyword>
<proteinExistence type="inferred from homology"/>
<name>A0A7C9VZV0_9PSEU</name>
<evidence type="ECO:0000313" key="9">
    <source>
        <dbReference type="EMBL" id="NGY61897.1"/>
    </source>
</evidence>
<dbReference type="PANTHER" id="PTHR43806">
    <property type="entry name" value="PEPTIDASE S8"/>
    <property type="match status" value="1"/>
</dbReference>
<evidence type="ECO:0000256" key="4">
    <source>
        <dbReference type="ARBA" id="ARBA00022825"/>
    </source>
</evidence>
<dbReference type="InterPro" id="IPR015500">
    <property type="entry name" value="Peptidase_S8_subtilisin-rel"/>
</dbReference>